<keyword evidence="1" id="KW-0812">Transmembrane</keyword>
<protein>
    <submittedName>
        <fullName evidence="2">Uncharacterized protein</fullName>
    </submittedName>
</protein>
<organism evidence="2 3">
    <name type="scientific">Lojkania enalia</name>
    <dbReference type="NCBI Taxonomy" id="147567"/>
    <lineage>
        <taxon>Eukaryota</taxon>
        <taxon>Fungi</taxon>
        <taxon>Dikarya</taxon>
        <taxon>Ascomycota</taxon>
        <taxon>Pezizomycotina</taxon>
        <taxon>Dothideomycetes</taxon>
        <taxon>Pleosporomycetidae</taxon>
        <taxon>Pleosporales</taxon>
        <taxon>Pleosporales incertae sedis</taxon>
        <taxon>Lojkania</taxon>
    </lineage>
</organism>
<proteinExistence type="predicted"/>
<evidence type="ECO:0000256" key="1">
    <source>
        <dbReference type="SAM" id="Phobius"/>
    </source>
</evidence>
<dbReference type="EMBL" id="ML986617">
    <property type="protein sequence ID" value="KAF2264242.1"/>
    <property type="molecule type" value="Genomic_DNA"/>
</dbReference>
<evidence type="ECO:0000313" key="2">
    <source>
        <dbReference type="EMBL" id="KAF2264242.1"/>
    </source>
</evidence>
<comment type="caution">
    <text evidence="2">The sequence shown here is derived from an EMBL/GenBank/DDBJ whole genome shotgun (WGS) entry which is preliminary data.</text>
</comment>
<sequence length="81" mass="8881">MRSQSPLIQTLPILLRRTIIASKGKSYFGTVCLCLLFEVFLSFGVLTQPTCTSFSLLIRACVCICICLTSASYSLHLLSTS</sequence>
<feature type="transmembrane region" description="Helical" evidence="1">
    <location>
        <begin position="26"/>
        <end position="45"/>
    </location>
</feature>
<accession>A0A9P4KAI1</accession>
<dbReference type="Proteomes" id="UP000800093">
    <property type="component" value="Unassembled WGS sequence"/>
</dbReference>
<name>A0A9P4KAI1_9PLEO</name>
<keyword evidence="1" id="KW-0472">Membrane</keyword>
<evidence type="ECO:0000313" key="3">
    <source>
        <dbReference type="Proteomes" id="UP000800093"/>
    </source>
</evidence>
<reference evidence="3" key="1">
    <citation type="journal article" date="2020" name="Stud. Mycol.">
        <title>101 Dothideomycetes genomes: A test case for predicting lifestyles and emergence of pathogens.</title>
        <authorList>
            <person name="Haridas S."/>
            <person name="Albert R."/>
            <person name="Binder M."/>
            <person name="Bloem J."/>
            <person name="LaButti K."/>
            <person name="Salamov A."/>
            <person name="Andreopoulos B."/>
            <person name="Baker S."/>
            <person name="Barry K."/>
            <person name="Bills G."/>
            <person name="Bluhm B."/>
            <person name="Cannon C."/>
            <person name="Castanera R."/>
            <person name="Culley D."/>
            <person name="Daum C."/>
            <person name="Ezra D."/>
            <person name="Gonzalez J."/>
            <person name="Henrissat B."/>
            <person name="Kuo A."/>
            <person name="Liang C."/>
            <person name="Lipzen A."/>
            <person name="Lutzoni F."/>
            <person name="Magnuson J."/>
            <person name="Mondo S."/>
            <person name="Nolan M."/>
            <person name="Ohm R."/>
            <person name="Pangilinan J."/>
            <person name="Park H.-J."/>
            <person name="Ramirez L."/>
            <person name="Alfaro M."/>
            <person name="Sun H."/>
            <person name="Tritt A."/>
            <person name="Yoshinaga Y."/>
            <person name="Zwiers L.-H."/>
            <person name="Turgeon B."/>
            <person name="Goodwin S."/>
            <person name="Spatafora J."/>
            <person name="Crous P."/>
            <person name="Grigoriev I."/>
        </authorList>
    </citation>
    <scope>NUCLEOTIDE SEQUENCE [LARGE SCALE GENOMIC DNA]</scope>
    <source>
        <strain evidence="3">CBS 304.66</strain>
    </source>
</reference>
<keyword evidence="3" id="KW-1185">Reference proteome</keyword>
<keyword evidence="1" id="KW-1133">Transmembrane helix</keyword>
<gene>
    <name evidence="2" type="ORF">CC78DRAFT_245114</name>
</gene>
<feature type="transmembrane region" description="Helical" evidence="1">
    <location>
        <begin position="57"/>
        <end position="78"/>
    </location>
</feature>
<dbReference type="AlphaFoldDB" id="A0A9P4KAI1"/>